<feature type="domain" description="VWFA" evidence="2">
    <location>
        <begin position="408"/>
        <end position="573"/>
    </location>
</feature>
<evidence type="ECO:0000313" key="4">
    <source>
        <dbReference type="Proteomes" id="UP000030416"/>
    </source>
</evidence>
<dbReference type="eggNOG" id="COG5426">
    <property type="taxonomic scope" value="Bacteria"/>
</dbReference>
<keyword evidence="1" id="KW-0472">Membrane</keyword>
<dbReference type="InterPro" id="IPR002035">
    <property type="entry name" value="VWF_A"/>
</dbReference>
<evidence type="ECO:0000313" key="3">
    <source>
        <dbReference type="EMBL" id="KGR75229.1"/>
    </source>
</evidence>
<dbReference type="AlphaFoldDB" id="A0A0A3HS57"/>
<dbReference type="OrthoDB" id="9781333at2"/>
<name>A0A0A3HS57_9BACL</name>
<dbReference type="PROSITE" id="PS50234">
    <property type="entry name" value="VWFA"/>
    <property type="match status" value="1"/>
</dbReference>
<feature type="transmembrane region" description="Helical" evidence="1">
    <location>
        <begin position="38"/>
        <end position="61"/>
    </location>
</feature>
<dbReference type="InterPro" id="IPR029062">
    <property type="entry name" value="Class_I_gatase-like"/>
</dbReference>
<proteinExistence type="predicted"/>
<dbReference type="SMART" id="SM00327">
    <property type="entry name" value="VWA"/>
    <property type="match status" value="2"/>
</dbReference>
<dbReference type="Proteomes" id="UP000030416">
    <property type="component" value="Unassembled WGS sequence"/>
</dbReference>
<dbReference type="EMBL" id="JPVN01000032">
    <property type="protein sequence ID" value="KGR75229.1"/>
    <property type="molecule type" value="Genomic_DNA"/>
</dbReference>
<dbReference type="Gene3D" id="3.40.50.410">
    <property type="entry name" value="von Willebrand factor, type A domain"/>
    <property type="match status" value="1"/>
</dbReference>
<reference evidence="3 4" key="1">
    <citation type="submission" date="2014-02" db="EMBL/GenBank/DDBJ databases">
        <title>Draft genome sequence of Lysinibacillus manganicus DSM 26584T.</title>
        <authorList>
            <person name="Zhang F."/>
            <person name="Wang G."/>
            <person name="Zhang L."/>
        </authorList>
    </citation>
    <scope>NUCLEOTIDE SEQUENCE [LARGE SCALE GENOMIC DNA]</scope>
    <source>
        <strain evidence="3 4">DSM 26584</strain>
    </source>
</reference>
<sequence length="868" mass="96291">MDLRINFPIALVLLIPPIAYFVWTWWRHKNQLKKSHLIVFVIRGLSVVFLVFAVTSPYMLLPIKEEQIIFLMDRSASLSGTEDEVINFIEESLASKNEQHEIGIYSFASGLQTESILSNTIERAPTLSNINDPNNTNIEEALQIATSIVDRKKATRIVLLTDGLETKGNVVDQLVKLSGTNVSVDVVPLAKPFVSDVSIASFATPQIAYAGEEQQLVTEIKSTSTNEGVLYLYENDQLIYQEPISIEEGTNVFSYRHVGTAEGLVKYETVVQVSEDAILENNKLTSATMVQSSPRLLIVSDRETGSPIAEALGPNSIDYDVIPSVDLPNSLSSYLQYNAIIFDNIPGHRVGEAKMGVIEQAVKNFGIGFMMVGGENSFGLGGYFKTPIEKLLPVEMEVKGKHQLPSLGLVIVLDRSGSMMGPKIQLAKEAAARSVELLRDGDTLGFIAFDDQPWEVIETSPLIDREKAVNTILSVPPGGGTEIYSSLAMAYGKLEDLELQRKHIILLTDGQSATSNSYEELIEGGKANNITLSTVAIGSDADANLLEMLSEMGSGRFYSVIDETTIPSILSRETAMITRTYIEDNPFYPIIYNAEGWNTLFESGVPQMNAYIATTAKQTANVIAESEKEDPVLAQWQYGLGRTIAFTSDSTGAWSGDWARWEEWTNFWQTAVSKLLPSYNEVAYDIRQDTEGSFIVTDPTNKAAFLDIAVVNEAGEELDIQLDVISSSKVRVIAESDPGLVFFRITQNDGTDAIYQAGLTIPYSSEYELKQPNELVLNTIAERTGGEMLTLENPSHVFREFTINGNERQNITIWLVLASMLLFFIDITLRRFGWSFLKTNSKTKKRIEDKQVIEETNVSQLLKELKRK</sequence>
<dbReference type="Pfam" id="PF13519">
    <property type="entry name" value="VWA_2"/>
    <property type="match status" value="1"/>
</dbReference>
<dbReference type="CDD" id="cd00198">
    <property type="entry name" value="vWFA"/>
    <property type="match status" value="1"/>
</dbReference>
<dbReference type="Pfam" id="PF07090">
    <property type="entry name" value="GATase1_like"/>
    <property type="match status" value="1"/>
</dbReference>
<dbReference type="Pfam" id="PF00092">
    <property type="entry name" value="VWA"/>
    <property type="match status" value="1"/>
</dbReference>
<dbReference type="SUPFAM" id="SSF53300">
    <property type="entry name" value="vWA-like"/>
    <property type="match status" value="2"/>
</dbReference>
<dbReference type="STRING" id="1384049.CD29_18075"/>
<dbReference type="SUPFAM" id="SSF52317">
    <property type="entry name" value="Class I glutamine amidotransferase-like"/>
    <property type="match status" value="1"/>
</dbReference>
<protein>
    <recommendedName>
        <fullName evidence="2">VWFA domain-containing protein</fullName>
    </recommendedName>
</protein>
<dbReference type="eggNOG" id="COG2304">
    <property type="taxonomic scope" value="Bacteria"/>
</dbReference>
<accession>A0A0A3HS57</accession>
<dbReference type="PANTHER" id="PTHR37947:SF2">
    <property type="entry name" value="VON WILLEBRAND FACTOR TYPE A"/>
    <property type="match status" value="1"/>
</dbReference>
<dbReference type="RefSeq" id="WP_036189762.1">
    <property type="nucleotide sequence ID" value="NZ_AVDA01000032.1"/>
</dbReference>
<organism evidence="3 4">
    <name type="scientific">Ureibacillus manganicus DSM 26584</name>
    <dbReference type="NCBI Taxonomy" id="1384049"/>
    <lineage>
        <taxon>Bacteria</taxon>
        <taxon>Bacillati</taxon>
        <taxon>Bacillota</taxon>
        <taxon>Bacilli</taxon>
        <taxon>Bacillales</taxon>
        <taxon>Caryophanaceae</taxon>
        <taxon>Ureibacillus</taxon>
    </lineage>
</organism>
<keyword evidence="1" id="KW-0812">Transmembrane</keyword>
<keyword evidence="1" id="KW-1133">Transmembrane helix</keyword>
<comment type="caution">
    <text evidence="3">The sequence shown here is derived from an EMBL/GenBank/DDBJ whole genome shotgun (WGS) entry which is preliminary data.</text>
</comment>
<dbReference type="InterPro" id="IPR036465">
    <property type="entry name" value="vWFA_dom_sf"/>
</dbReference>
<evidence type="ECO:0000259" key="2">
    <source>
        <dbReference type="PROSITE" id="PS50234"/>
    </source>
</evidence>
<gene>
    <name evidence="3" type="ORF">CD29_18075</name>
</gene>
<dbReference type="Gene3D" id="3.40.50.880">
    <property type="match status" value="2"/>
</dbReference>
<feature type="transmembrane region" description="Helical" evidence="1">
    <location>
        <begin position="6"/>
        <end position="26"/>
    </location>
</feature>
<dbReference type="InterPro" id="IPR010768">
    <property type="entry name" value="GATase1-like"/>
</dbReference>
<evidence type="ECO:0000256" key="1">
    <source>
        <dbReference type="SAM" id="Phobius"/>
    </source>
</evidence>
<feature type="transmembrane region" description="Helical" evidence="1">
    <location>
        <begin position="811"/>
        <end position="829"/>
    </location>
</feature>
<keyword evidence="4" id="KW-1185">Reference proteome</keyword>
<dbReference type="PANTHER" id="PTHR37947">
    <property type="entry name" value="BLL2462 PROTEIN"/>
    <property type="match status" value="1"/>
</dbReference>